<evidence type="ECO:0000313" key="2">
    <source>
        <dbReference type="Proteomes" id="UP000017800"/>
    </source>
</evidence>
<proteinExistence type="predicted"/>
<dbReference type="Proteomes" id="UP000017800">
    <property type="component" value="Unassembled WGS sequence"/>
</dbReference>
<organism evidence="1 2">
    <name type="scientific">Vibrio halioticoli NBRC 102217</name>
    <dbReference type="NCBI Taxonomy" id="1219072"/>
    <lineage>
        <taxon>Bacteria</taxon>
        <taxon>Pseudomonadati</taxon>
        <taxon>Pseudomonadota</taxon>
        <taxon>Gammaproteobacteria</taxon>
        <taxon>Vibrionales</taxon>
        <taxon>Vibrionaceae</taxon>
        <taxon>Vibrio</taxon>
    </lineage>
</organism>
<reference evidence="1 2" key="2">
    <citation type="submission" date="2013-11" db="EMBL/GenBank/DDBJ databases">
        <title>Whole genome shotgun sequence of Vibrio halioticoli NBRC 102217.</title>
        <authorList>
            <person name="Isaki S."/>
            <person name="Kimura A."/>
            <person name="Ohji S."/>
            <person name="Hosoyama A."/>
            <person name="Fujita N."/>
            <person name="Hashimoto M."/>
            <person name="Hosoyama Y."/>
            <person name="Yamazoe A."/>
        </authorList>
    </citation>
    <scope>NUCLEOTIDE SEQUENCE [LARGE SCALE GENOMIC DNA]</scope>
    <source>
        <strain evidence="1 2">NBRC 102217</strain>
    </source>
</reference>
<dbReference type="OrthoDB" id="5567843at2"/>
<dbReference type="AlphaFoldDB" id="V5FI95"/>
<dbReference type="eggNOG" id="ENOG5033GC1">
    <property type="taxonomic scope" value="Bacteria"/>
</dbReference>
<reference evidence="1 2" key="1">
    <citation type="submission" date="2013-10" db="EMBL/GenBank/DDBJ databases">
        <authorList>
            <person name="Ichikawa N."/>
            <person name="Kimura A."/>
            <person name="Ohji S."/>
            <person name="Hosoyama A."/>
            <person name="Fujita N."/>
        </authorList>
    </citation>
    <scope>NUCLEOTIDE SEQUENCE [LARGE SCALE GENOMIC DNA]</scope>
    <source>
        <strain evidence="1 2">NBRC 102217</strain>
    </source>
</reference>
<gene>
    <name evidence="1" type="ORF">VHA01S_021_00500</name>
</gene>
<comment type="caution">
    <text evidence="1">The sequence shown here is derived from an EMBL/GenBank/DDBJ whole genome shotgun (WGS) entry which is preliminary data.</text>
</comment>
<accession>V5FI95</accession>
<evidence type="ECO:0000313" key="1">
    <source>
        <dbReference type="EMBL" id="GAD89556.1"/>
    </source>
</evidence>
<dbReference type="RefSeq" id="WP_023403920.1">
    <property type="nucleotide sequence ID" value="NZ_BAUJ01000021.1"/>
</dbReference>
<name>V5FI95_9VIBR</name>
<keyword evidence="2" id="KW-1185">Reference proteome</keyword>
<dbReference type="EMBL" id="BAUJ01000021">
    <property type="protein sequence ID" value="GAD89556.1"/>
    <property type="molecule type" value="Genomic_DNA"/>
</dbReference>
<sequence>MAKDILVTERLTDSMMEAGAELLNRLDASASDVKSAFWLFLSEEHVWKFIVASPLVDSLGPRKYYKKINEANQLAKGTERVISLNDISVLNTNDSIVKVLNNALKTDNDLSGIRFSRNTINGMFIEDTYIYRSTF</sequence>
<protein>
    <submittedName>
        <fullName evidence="1">Uncharacterized protein</fullName>
    </submittedName>
</protein>